<dbReference type="Proteomes" id="UP001597262">
    <property type="component" value="Unassembled WGS sequence"/>
</dbReference>
<accession>A0ABW3S076</accession>
<comment type="caution">
    <text evidence="2">The sequence shown here is derived from an EMBL/GenBank/DDBJ whole genome shotgun (WGS) entry which is preliminary data.</text>
</comment>
<name>A0ABW3S076_9BACL</name>
<protein>
    <recommendedName>
        <fullName evidence="4">Reverse transcriptase (RNA-dependent DNA polymerase)</fullName>
    </recommendedName>
</protein>
<evidence type="ECO:0000256" key="1">
    <source>
        <dbReference type="SAM" id="MobiDB-lite"/>
    </source>
</evidence>
<dbReference type="EMBL" id="JBHTLM010000010">
    <property type="protein sequence ID" value="MFD1177642.1"/>
    <property type="molecule type" value="Genomic_DNA"/>
</dbReference>
<dbReference type="InterPro" id="IPR043502">
    <property type="entry name" value="DNA/RNA_pol_sf"/>
</dbReference>
<proteinExistence type="predicted"/>
<evidence type="ECO:0000313" key="2">
    <source>
        <dbReference type="EMBL" id="MFD1177642.1"/>
    </source>
</evidence>
<evidence type="ECO:0008006" key="4">
    <source>
        <dbReference type="Google" id="ProtNLM"/>
    </source>
</evidence>
<dbReference type="SUPFAM" id="SSF56672">
    <property type="entry name" value="DNA/RNA polymerases"/>
    <property type="match status" value="1"/>
</dbReference>
<gene>
    <name evidence="2" type="ORF">ACFQ3W_15215</name>
</gene>
<organism evidence="2 3">
    <name type="scientific">Paenibacillus puldeungensis</name>
    <dbReference type="NCBI Taxonomy" id="696536"/>
    <lineage>
        <taxon>Bacteria</taxon>
        <taxon>Bacillati</taxon>
        <taxon>Bacillota</taxon>
        <taxon>Bacilli</taxon>
        <taxon>Bacillales</taxon>
        <taxon>Paenibacillaceae</taxon>
        <taxon>Paenibacillus</taxon>
    </lineage>
</organism>
<evidence type="ECO:0000313" key="3">
    <source>
        <dbReference type="Proteomes" id="UP001597262"/>
    </source>
</evidence>
<keyword evidence="3" id="KW-1185">Reference proteome</keyword>
<dbReference type="PANTHER" id="PTHR34047">
    <property type="entry name" value="NUCLEAR INTRON MATURASE 1, MITOCHONDRIAL-RELATED"/>
    <property type="match status" value="1"/>
</dbReference>
<feature type="compositionally biased region" description="Basic residues" evidence="1">
    <location>
        <begin position="1"/>
        <end position="10"/>
    </location>
</feature>
<feature type="region of interest" description="Disordered" evidence="1">
    <location>
        <begin position="1"/>
        <end position="32"/>
    </location>
</feature>
<reference evidence="3" key="1">
    <citation type="journal article" date="2019" name="Int. J. Syst. Evol. Microbiol.">
        <title>The Global Catalogue of Microorganisms (GCM) 10K type strain sequencing project: providing services to taxonomists for standard genome sequencing and annotation.</title>
        <authorList>
            <consortium name="The Broad Institute Genomics Platform"/>
            <consortium name="The Broad Institute Genome Sequencing Center for Infectious Disease"/>
            <person name="Wu L."/>
            <person name="Ma J."/>
        </authorList>
    </citation>
    <scope>NUCLEOTIDE SEQUENCE [LARGE SCALE GENOMIC DNA]</scope>
    <source>
        <strain evidence="3">CCUG 59189</strain>
    </source>
</reference>
<dbReference type="RefSeq" id="WP_379320087.1">
    <property type="nucleotide sequence ID" value="NZ_JBHTLM010000010.1"/>
</dbReference>
<sequence length="75" mass="8764">MVERLKKKHYQPQSVRRVNMPKDANSKQPLGIPSYEDKVVHLGLNKILQAIYEQNFLDMSYGFRPNRGCYNALEP</sequence>
<dbReference type="PANTHER" id="PTHR34047:SF8">
    <property type="entry name" value="PROTEIN YKFC"/>
    <property type="match status" value="1"/>
</dbReference>
<dbReference type="InterPro" id="IPR051083">
    <property type="entry name" value="GrpII_Intron_Splice-Mob/Def"/>
</dbReference>